<dbReference type="Gene3D" id="3.40.50.300">
    <property type="entry name" value="P-loop containing nucleotide triphosphate hydrolases"/>
    <property type="match status" value="1"/>
</dbReference>
<dbReference type="InterPro" id="IPR009003">
    <property type="entry name" value="Peptidase_S1_PA"/>
</dbReference>
<dbReference type="Gene3D" id="1.25.40.10">
    <property type="entry name" value="Tetratricopeptide repeat domain"/>
    <property type="match status" value="1"/>
</dbReference>
<sequence>MDWARVVDVCGRSSTGAWSFGSGYLIAPNLVLTARHVVADSGGTPFEDLTVRLLADGRPFACELAWAGSDGVDAALLRVTDSDGPRCERVRWGQLVTAMPGVACEAVGFPLAMEQAGGLRDTEHLRGEINPGTGLLSARLYVHVARGAPRHGMWVGMSGAALFCGPLLVGVVVEDPPAFESRRLIAEPVTRLLADPAFRDLVGSDAVAEAVELGGERRVVQPASPASLLRADVEAVRFRSRTQELTRLAAWCEGSGTSVRLLTGPGGQGKTRLARELCRRIQADHEHDWVTHWWEESTSPDPLRAITRPILIVIDYAETRPETVRDVVTATLERSTTTPVRVLLLARSAGDWWRRLLSDRSLALKQTLRGATVEELPPLEDTLEGRRAAFHDALTDLAGALERIGRSHVPVTDVPEPDLRTGRFAGPGAALTLQMTALVGLLGEDPRADDPVEEILLFHESRYWKETAAEYRVDLSDVTLERAVAVAALCSAADERDACGLFARVPGLRDQSEDMQLRVARWLRDLYPPTFSDPRLRTSASSGPYWGSLQPDRLAEHLVSRVVTERPDLLTGLLAATSPDQDRQALTVLARASATHAGLAPILVDLLAEIPGLALPAIGVATQSDHPAPLVTALTQLIEGNHLPIDQLKVIANAVPHQTQALAHFAATLLQQITTAYERLTHLDSDVYLPDLARSLNNLSNRLGELGRREEGLAAIQRAVGIREQLAAANPDAYLPDLAGSLNNLSNRLGELGRREEGLAAIQRAVEIREQLAAANPDAYLPDLAMSYIVHSRMLIRPVPSADAVRLIAQGLAIAIEGNLERLVLAAIILLKEAYRDHPLETADAWREATSTEPPEWMTGESSTGREGI</sequence>
<dbReference type="SUPFAM" id="SSF50494">
    <property type="entry name" value="Trypsin-like serine proteases"/>
    <property type="match status" value="1"/>
</dbReference>
<protein>
    <submittedName>
        <fullName evidence="2">Tetratricopeptide repeat protein</fullName>
    </submittedName>
</protein>
<proteinExistence type="predicted"/>
<reference evidence="2 3" key="1">
    <citation type="submission" date="2019-06" db="EMBL/GenBank/DDBJ databases">
        <title>Sequencing the genomes of 1000 actinobacteria strains.</title>
        <authorList>
            <person name="Klenk H.-P."/>
        </authorList>
    </citation>
    <scope>NUCLEOTIDE SEQUENCE [LARGE SCALE GENOMIC DNA]</scope>
    <source>
        <strain evidence="2 3">DSM 43186</strain>
    </source>
</reference>
<evidence type="ECO:0000313" key="2">
    <source>
        <dbReference type="EMBL" id="TQM74884.1"/>
    </source>
</evidence>
<dbReference type="InterPro" id="IPR011990">
    <property type="entry name" value="TPR-like_helical_dom_sf"/>
</dbReference>
<comment type="caution">
    <text evidence="2">The sequence shown here is derived from an EMBL/GenBank/DDBJ whole genome shotgun (WGS) entry which is preliminary data.</text>
</comment>
<dbReference type="SUPFAM" id="SSF52540">
    <property type="entry name" value="P-loop containing nucleoside triphosphate hydrolases"/>
    <property type="match status" value="1"/>
</dbReference>
<keyword evidence="3" id="KW-1185">Reference proteome</keyword>
<dbReference type="Proteomes" id="UP000319213">
    <property type="component" value="Unassembled WGS sequence"/>
</dbReference>
<feature type="region of interest" description="Disordered" evidence="1">
    <location>
        <begin position="845"/>
        <end position="869"/>
    </location>
</feature>
<dbReference type="Pfam" id="PF13365">
    <property type="entry name" value="Trypsin_2"/>
    <property type="match status" value="1"/>
</dbReference>
<dbReference type="Gene3D" id="2.40.10.10">
    <property type="entry name" value="Trypsin-like serine proteases"/>
    <property type="match status" value="1"/>
</dbReference>
<dbReference type="SUPFAM" id="SSF48452">
    <property type="entry name" value="TPR-like"/>
    <property type="match status" value="1"/>
</dbReference>
<feature type="compositionally biased region" description="Polar residues" evidence="1">
    <location>
        <begin position="860"/>
        <end position="869"/>
    </location>
</feature>
<dbReference type="InterPro" id="IPR027417">
    <property type="entry name" value="P-loop_NTPase"/>
</dbReference>
<name>A0A543IWC7_9ACTN</name>
<dbReference type="Pfam" id="PF13374">
    <property type="entry name" value="TPR_10"/>
    <property type="match status" value="2"/>
</dbReference>
<accession>A0A543IWC7</accession>
<dbReference type="InterPro" id="IPR043504">
    <property type="entry name" value="Peptidase_S1_PA_chymotrypsin"/>
</dbReference>
<dbReference type="OrthoDB" id="3218567at2"/>
<dbReference type="EMBL" id="VFPQ01000001">
    <property type="protein sequence ID" value="TQM74884.1"/>
    <property type="molecule type" value="Genomic_DNA"/>
</dbReference>
<organism evidence="2 3">
    <name type="scientific">Thermopolyspora flexuosa</name>
    <dbReference type="NCBI Taxonomy" id="103836"/>
    <lineage>
        <taxon>Bacteria</taxon>
        <taxon>Bacillati</taxon>
        <taxon>Actinomycetota</taxon>
        <taxon>Actinomycetes</taxon>
        <taxon>Streptosporangiales</taxon>
        <taxon>Streptosporangiaceae</taxon>
        <taxon>Thermopolyspora</taxon>
    </lineage>
</organism>
<evidence type="ECO:0000256" key="1">
    <source>
        <dbReference type="SAM" id="MobiDB-lite"/>
    </source>
</evidence>
<evidence type="ECO:0000313" key="3">
    <source>
        <dbReference type="Proteomes" id="UP000319213"/>
    </source>
</evidence>
<dbReference type="AlphaFoldDB" id="A0A543IWC7"/>
<gene>
    <name evidence="2" type="ORF">FHX40_1570</name>
</gene>